<dbReference type="AlphaFoldDB" id="A0A5N6PWC6"/>
<dbReference type="EMBL" id="SZYD01000002">
    <property type="protein sequence ID" value="KAD7117523.1"/>
    <property type="molecule type" value="Genomic_DNA"/>
</dbReference>
<evidence type="ECO:0000313" key="2">
    <source>
        <dbReference type="EMBL" id="KAD7117523.1"/>
    </source>
</evidence>
<evidence type="ECO:0000256" key="1">
    <source>
        <dbReference type="SAM" id="MobiDB-lite"/>
    </source>
</evidence>
<evidence type="ECO:0000313" key="3">
    <source>
        <dbReference type="Proteomes" id="UP000326396"/>
    </source>
</evidence>
<dbReference type="Proteomes" id="UP000326396">
    <property type="component" value="Linkage Group LG10"/>
</dbReference>
<gene>
    <name evidence="2" type="ORF">E3N88_04791</name>
</gene>
<feature type="compositionally biased region" description="Polar residues" evidence="1">
    <location>
        <begin position="139"/>
        <end position="152"/>
    </location>
</feature>
<protein>
    <submittedName>
        <fullName evidence="2">Uncharacterized protein</fullName>
    </submittedName>
</protein>
<feature type="region of interest" description="Disordered" evidence="1">
    <location>
        <begin position="192"/>
        <end position="219"/>
    </location>
</feature>
<reference evidence="2 3" key="1">
    <citation type="submission" date="2019-05" db="EMBL/GenBank/DDBJ databases">
        <title>Mikania micrantha, genome provides insights into the molecular mechanism of rapid growth.</title>
        <authorList>
            <person name="Liu B."/>
        </authorList>
    </citation>
    <scope>NUCLEOTIDE SEQUENCE [LARGE SCALE GENOMIC DNA]</scope>
    <source>
        <strain evidence="2">NLD-2019</strain>
        <tissue evidence="2">Leaf</tissue>
    </source>
</reference>
<feature type="region of interest" description="Disordered" evidence="1">
    <location>
        <begin position="134"/>
        <end position="160"/>
    </location>
</feature>
<name>A0A5N6PWC6_9ASTR</name>
<accession>A0A5N6PWC6</accession>
<proteinExistence type="predicted"/>
<keyword evidence="3" id="KW-1185">Reference proteome</keyword>
<sequence length="334" mass="38053">MLQDLPAIEPRKLDRRTILSMKLAADIPGLGLRFIGSDGRPFQAAQVVVVPEQQQPQDDGLMPKPEPIRDDSVRTLAREESPPQHPPHVYRAVHLTEPLEALLHQIVAWCDEMARADRRRAAWETRIEQRIDRLDDLTMSRNQNSGGPSANTRGKKRTDTDANEPLFSMLMLCKQSDHHDYHSRYRAPRTFRPAGKSIRPADSGRVKNRRMPSNSDSSHGIINGPKLVKPYSSSASFRIFWKIGWFKYVARTINLLQLAPTQIATCPTGTSLAGNLREVDDVDVRRQRRSICRTLRMFWILLSFSLAGDIIWRARVFCFVCRFGFTLNGKVCVI</sequence>
<comment type="caution">
    <text evidence="2">The sequence shown here is derived from an EMBL/GenBank/DDBJ whole genome shotgun (WGS) entry which is preliminary data.</text>
</comment>
<organism evidence="2 3">
    <name type="scientific">Mikania micrantha</name>
    <name type="common">bitter vine</name>
    <dbReference type="NCBI Taxonomy" id="192012"/>
    <lineage>
        <taxon>Eukaryota</taxon>
        <taxon>Viridiplantae</taxon>
        <taxon>Streptophyta</taxon>
        <taxon>Embryophyta</taxon>
        <taxon>Tracheophyta</taxon>
        <taxon>Spermatophyta</taxon>
        <taxon>Magnoliopsida</taxon>
        <taxon>eudicotyledons</taxon>
        <taxon>Gunneridae</taxon>
        <taxon>Pentapetalae</taxon>
        <taxon>asterids</taxon>
        <taxon>campanulids</taxon>
        <taxon>Asterales</taxon>
        <taxon>Asteraceae</taxon>
        <taxon>Asteroideae</taxon>
        <taxon>Heliantheae alliance</taxon>
        <taxon>Eupatorieae</taxon>
        <taxon>Mikania</taxon>
    </lineage>
</organism>